<feature type="compositionally biased region" description="Polar residues" evidence="2">
    <location>
        <begin position="33"/>
        <end position="42"/>
    </location>
</feature>
<proteinExistence type="predicted"/>
<dbReference type="GO" id="GO:0016746">
    <property type="term" value="F:acyltransferase activity"/>
    <property type="evidence" value="ECO:0007669"/>
    <property type="project" value="InterPro"/>
</dbReference>
<dbReference type="GO" id="GO:0003677">
    <property type="term" value="F:DNA binding"/>
    <property type="evidence" value="ECO:0007669"/>
    <property type="project" value="UniProtKB-KW"/>
</dbReference>
<dbReference type="Gene3D" id="3.30.60.230">
    <property type="entry name" value="Lsr2, dimerization domain"/>
    <property type="match status" value="1"/>
</dbReference>
<dbReference type="InterPro" id="IPR055370">
    <property type="entry name" value="Lsr2_DNA-bd"/>
</dbReference>
<reference evidence="5 6" key="1">
    <citation type="submission" date="2019-11" db="EMBL/GenBank/DDBJ databases">
        <title>Nocardia sp. nov. CT2-14 isolated from soil.</title>
        <authorList>
            <person name="Kanchanasin P."/>
            <person name="Tanasupawat S."/>
            <person name="Yuki M."/>
            <person name="Kudo T."/>
        </authorList>
    </citation>
    <scope>NUCLEOTIDE SEQUENCE [LARGE SCALE GENOMIC DNA]</scope>
    <source>
        <strain evidence="5 6">CT2-14</strain>
    </source>
</reference>
<organism evidence="5 6">
    <name type="scientific">Nocardia aurantiaca</name>
    <dbReference type="NCBI Taxonomy" id="2675850"/>
    <lineage>
        <taxon>Bacteria</taxon>
        <taxon>Bacillati</taxon>
        <taxon>Actinomycetota</taxon>
        <taxon>Actinomycetes</taxon>
        <taxon>Mycobacteriales</taxon>
        <taxon>Nocardiaceae</taxon>
        <taxon>Nocardia</taxon>
    </lineage>
</organism>
<dbReference type="EMBL" id="WMBB01000012">
    <property type="protein sequence ID" value="MTE16063.1"/>
    <property type="molecule type" value="Genomic_DNA"/>
</dbReference>
<dbReference type="InterPro" id="IPR036625">
    <property type="entry name" value="E3-bd_dom_sf"/>
</dbReference>
<keyword evidence="1" id="KW-0238">DNA-binding</keyword>
<name>A0A6I3KZC1_9NOCA</name>
<evidence type="ECO:0000259" key="4">
    <source>
        <dbReference type="Pfam" id="PF23359"/>
    </source>
</evidence>
<evidence type="ECO:0000313" key="5">
    <source>
        <dbReference type="EMBL" id="MTE16063.1"/>
    </source>
</evidence>
<dbReference type="Proteomes" id="UP000432464">
    <property type="component" value="Unassembled WGS sequence"/>
</dbReference>
<sequence length="140" mass="15674">MAARGDPRLSAQSTRRPCKLDFKGGLRAMAQRPASTVTNERSGSTEEMETVRFSLDGIAYQIELSSDEACQLREVFSHWAKRASRVRLETPPRGPQLRGASRAQQIRGWAKVNGYSIPSRGRIPDWLVMAYENSMQSSSE</sequence>
<dbReference type="Pfam" id="PF11774">
    <property type="entry name" value="Lsr2"/>
    <property type="match status" value="1"/>
</dbReference>
<feature type="domain" description="Lsr2 dimerization" evidence="3">
    <location>
        <begin position="29"/>
        <end position="86"/>
    </location>
</feature>
<dbReference type="Pfam" id="PF23359">
    <property type="entry name" value="Lsr2_DNA-bd"/>
    <property type="match status" value="1"/>
</dbReference>
<protein>
    <submittedName>
        <fullName evidence="5">Lsr2 family protein</fullName>
    </submittedName>
</protein>
<feature type="domain" description="Lsr2 DNA-binding" evidence="4">
    <location>
        <begin position="100"/>
        <end position="132"/>
    </location>
</feature>
<evidence type="ECO:0000313" key="6">
    <source>
        <dbReference type="Proteomes" id="UP000432464"/>
    </source>
</evidence>
<evidence type="ECO:0000256" key="2">
    <source>
        <dbReference type="SAM" id="MobiDB-lite"/>
    </source>
</evidence>
<gene>
    <name evidence="5" type="ORF">GLP40_25230</name>
</gene>
<evidence type="ECO:0000256" key="1">
    <source>
        <dbReference type="ARBA" id="ARBA00023125"/>
    </source>
</evidence>
<keyword evidence="6" id="KW-1185">Reference proteome</keyword>
<dbReference type="AlphaFoldDB" id="A0A6I3KZC1"/>
<feature type="region of interest" description="Disordered" evidence="2">
    <location>
        <begin position="29"/>
        <end position="48"/>
    </location>
</feature>
<dbReference type="Gene3D" id="4.10.320.10">
    <property type="entry name" value="E3-binding domain"/>
    <property type="match status" value="1"/>
</dbReference>
<comment type="caution">
    <text evidence="5">The sequence shown here is derived from an EMBL/GenBank/DDBJ whole genome shotgun (WGS) entry which is preliminary data.</text>
</comment>
<dbReference type="InterPro" id="IPR024412">
    <property type="entry name" value="Lsr2_dim_dom"/>
</dbReference>
<evidence type="ECO:0000259" key="3">
    <source>
        <dbReference type="Pfam" id="PF11774"/>
    </source>
</evidence>
<accession>A0A6I3KZC1</accession>
<dbReference type="InterPro" id="IPR042261">
    <property type="entry name" value="Lsr2-like_dimerization"/>
</dbReference>